<keyword evidence="2" id="KW-0472">Membrane</keyword>
<evidence type="ECO:0000256" key="1">
    <source>
        <dbReference type="SAM" id="MobiDB-lite"/>
    </source>
</evidence>
<dbReference type="Proteomes" id="UP000580250">
    <property type="component" value="Unassembled WGS sequence"/>
</dbReference>
<protein>
    <submittedName>
        <fullName evidence="3">Uncharacterized protein</fullName>
    </submittedName>
</protein>
<accession>A0A6V7WR32</accession>
<feature type="compositionally biased region" description="Polar residues" evidence="1">
    <location>
        <begin position="92"/>
        <end position="119"/>
    </location>
</feature>
<organism evidence="3 4">
    <name type="scientific">Meloidogyne enterolobii</name>
    <name type="common">Root-knot nematode worm</name>
    <name type="synonym">Meloidogyne mayaguensis</name>
    <dbReference type="NCBI Taxonomy" id="390850"/>
    <lineage>
        <taxon>Eukaryota</taxon>
        <taxon>Metazoa</taxon>
        <taxon>Ecdysozoa</taxon>
        <taxon>Nematoda</taxon>
        <taxon>Chromadorea</taxon>
        <taxon>Rhabditida</taxon>
        <taxon>Tylenchina</taxon>
        <taxon>Tylenchomorpha</taxon>
        <taxon>Tylenchoidea</taxon>
        <taxon>Meloidogynidae</taxon>
        <taxon>Meloidogyninae</taxon>
        <taxon>Meloidogyne</taxon>
    </lineage>
</organism>
<evidence type="ECO:0000256" key="2">
    <source>
        <dbReference type="SAM" id="Phobius"/>
    </source>
</evidence>
<keyword evidence="2" id="KW-1133">Transmembrane helix</keyword>
<feature type="region of interest" description="Disordered" evidence="1">
    <location>
        <begin position="196"/>
        <end position="218"/>
    </location>
</feature>
<dbReference type="AlphaFoldDB" id="A0A6V7WR32"/>
<dbReference type="EMBL" id="CAJEWN010000748">
    <property type="protein sequence ID" value="CAD2189443.1"/>
    <property type="molecule type" value="Genomic_DNA"/>
</dbReference>
<sequence length="218" mass="24393">MSMFWELTLGFLPFFYFIVNMFVFVALQCCCKKKKVKKVLKRRGISANEKQKVEVKKGNKKKKKNGPNGKAQKPSTLTKSKENNKDEKLPTAISSEHQSNKENPSLKSKTKTKTGVFTGSVDTSTPTALAPMIGEIGGEKKVSAVLTAFAEKEKKEAEKKFPMEEDIDDHPDYDTLQFADKKDVFKTGFTSKGVRIEKEAPQKKLRPGDSAYMDDGVV</sequence>
<comment type="caution">
    <text evidence="3">The sequence shown here is derived from an EMBL/GenBank/DDBJ whole genome shotgun (WGS) entry which is preliminary data.</text>
</comment>
<feature type="region of interest" description="Disordered" evidence="1">
    <location>
        <begin position="48"/>
        <end position="119"/>
    </location>
</feature>
<name>A0A6V7WR32_MELEN</name>
<gene>
    <name evidence="3" type="ORF">MENT_LOCUS42165</name>
</gene>
<reference evidence="3 4" key="1">
    <citation type="submission" date="2020-08" db="EMBL/GenBank/DDBJ databases">
        <authorList>
            <person name="Koutsovoulos G."/>
            <person name="Danchin GJ E."/>
        </authorList>
    </citation>
    <scope>NUCLEOTIDE SEQUENCE [LARGE SCALE GENOMIC DNA]</scope>
</reference>
<evidence type="ECO:0000313" key="4">
    <source>
        <dbReference type="Proteomes" id="UP000580250"/>
    </source>
</evidence>
<keyword evidence="2" id="KW-0812">Transmembrane</keyword>
<proteinExistence type="predicted"/>
<feature type="compositionally biased region" description="Basic and acidic residues" evidence="1">
    <location>
        <begin position="79"/>
        <end position="89"/>
    </location>
</feature>
<feature type="transmembrane region" description="Helical" evidence="2">
    <location>
        <begin position="12"/>
        <end position="31"/>
    </location>
</feature>
<evidence type="ECO:0000313" key="3">
    <source>
        <dbReference type="EMBL" id="CAD2189443.1"/>
    </source>
</evidence>